<proteinExistence type="predicted"/>
<dbReference type="PROSITE" id="PS00108">
    <property type="entry name" value="PROTEIN_KINASE_ST"/>
    <property type="match status" value="1"/>
</dbReference>
<dbReference type="Pfam" id="PF00069">
    <property type="entry name" value="Pkinase"/>
    <property type="match status" value="1"/>
</dbReference>
<dbReference type="InterPro" id="IPR029016">
    <property type="entry name" value="GAF-like_dom_sf"/>
</dbReference>
<dbReference type="EMBL" id="JAOPGA020000766">
    <property type="protein sequence ID" value="KAL0481436.1"/>
    <property type="molecule type" value="Genomic_DNA"/>
</dbReference>
<feature type="domain" description="Protein kinase" evidence="6">
    <location>
        <begin position="7"/>
        <end position="283"/>
    </location>
</feature>
<evidence type="ECO:0000313" key="9">
    <source>
        <dbReference type="EMBL" id="KAL0481436.1"/>
    </source>
</evidence>
<reference evidence="9 10" key="1">
    <citation type="submission" date="2024-03" db="EMBL/GenBank/DDBJ databases">
        <title>The Acrasis kona genome and developmental transcriptomes reveal deep origins of eukaryotic multicellular pathways.</title>
        <authorList>
            <person name="Sheikh S."/>
            <person name="Fu C.-J."/>
            <person name="Brown M.W."/>
            <person name="Baldauf S.L."/>
        </authorList>
    </citation>
    <scope>NUCLEOTIDE SEQUENCE [LARGE SCALE GENOMIC DNA]</scope>
    <source>
        <strain evidence="9 10">ATCC MYA-3509</strain>
    </source>
</reference>
<dbReference type="Gene3D" id="3.40.50.300">
    <property type="entry name" value="P-loop containing nucleotide triphosphate hydrolases"/>
    <property type="match status" value="1"/>
</dbReference>
<evidence type="ECO:0000256" key="5">
    <source>
        <dbReference type="SAM" id="Coils"/>
    </source>
</evidence>
<dbReference type="CDD" id="cd00082">
    <property type="entry name" value="HisKA"/>
    <property type="match status" value="1"/>
</dbReference>
<dbReference type="InterPro" id="IPR011006">
    <property type="entry name" value="CheY-like_superfamily"/>
</dbReference>
<dbReference type="Pfam" id="PF02518">
    <property type="entry name" value="HATPase_c"/>
    <property type="match status" value="1"/>
</dbReference>
<dbReference type="SMART" id="SM00388">
    <property type="entry name" value="HisKA"/>
    <property type="match status" value="1"/>
</dbReference>
<dbReference type="SUPFAM" id="SSF55781">
    <property type="entry name" value="GAF domain-like"/>
    <property type="match status" value="1"/>
</dbReference>
<dbReference type="SUPFAM" id="SSF47384">
    <property type="entry name" value="Homodimeric domain of signal transducing histidine kinase"/>
    <property type="match status" value="1"/>
</dbReference>
<dbReference type="Pfam" id="PF01590">
    <property type="entry name" value="GAF"/>
    <property type="match status" value="1"/>
</dbReference>
<dbReference type="PROSITE" id="PS50110">
    <property type="entry name" value="RESPONSE_REGULATORY"/>
    <property type="match status" value="1"/>
</dbReference>
<keyword evidence="1 4" id="KW-0597">Phosphoprotein</keyword>
<dbReference type="InterPro" id="IPR001789">
    <property type="entry name" value="Sig_transdc_resp-reg_receiver"/>
</dbReference>
<dbReference type="Gene3D" id="3.30.565.10">
    <property type="entry name" value="Histidine kinase-like ATPase, C-terminal domain"/>
    <property type="match status" value="1"/>
</dbReference>
<dbReference type="InterPro" id="IPR008271">
    <property type="entry name" value="Ser/Thr_kinase_AS"/>
</dbReference>
<keyword evidence="2" id="KW-0808">Transferase</keyword>
<dbReference type="InterPro" id="IPR003661">
    <property type="entry name" value="HisK_dim/P_dom"/>
</dbReference>
<dbReference type="Gene3D" id="1.10.287.130">
    <property type="match status" value="1"/>
</dbReference>
<dbReference type="Gene3D" id="3.30.450.40">
    <property type="match status" value="1"/>
</dbReference>
<evidence type="ECO:0000256" key="4">
    <source>
        <dbReference type="PROSITE-ProRule" id="PRU00169"/>
    </source>
</evidence>
<organism evidence="9 10">
    <name type="scientific">Acrasis kona</name>
    <dbReference type="NCBI Taxonomy" id="1008807"/>
    <lineage>
        <taxon>Eukaryota</taxon>
        <taxon>Discoba</taxon>
        <taxon>Heterolobosea</taxon>
        <taxon>Tetramitia</taxon>
        <taxon>Eutetramitia</taxon>
        <taxon>Acrasidae</taxon>
        <taxon>Acrasis</taxon>
    </lineage>
</organism>
<keyword evidence="5" id="KW-0175">Coiled coil</keyword>
<dbReference type="InterPro" id="IPR003594">
    <property type="entry name" value="HATPase_dom"/>
</dbReference>
<sequence length="1949" mass="220669">MKDEPWYEPMDVLYASTHSQVIKARFIGPSTQTPYGTLVSGTKVIVKTLSPDSAKSRRAESLRREFDLVQHILDSGRHENIIRLLLFLKKGEDVAILMEDNDCRSLLSAIPSSGFTIPLFLNYAIKIVKGIQSIHDAGVIHKDIKPSNMILRSDGEISQIDFGCATRLQEETEQGAPNTIQRIHGTLAYISPEQTGRVNRTIDYRSDFYSLGITFYQMLTGSVPFPAMDMVSVIHAHIASQAPPLPTSIPQVIRDIVFKLLEKDADERYQSCRGLLYDLETCLNKLKPNTNHVEPFAVGTRDYVEKFSMPKKLYGREVQTKQLIDLFEQVCSTGKMQVIFVSGYSGIGKSSLIREIQKTVQLHNGHFITGKFDQFERNIAYSAISDALQSLIKQIIDNNVHINWKEKLDNVLDPKFSQLLIDLIPSLKDIIGPQQPPPKMSATETKNVLMNLFGNLIISMTGPEMPLVLLLDDIQWSDRESLHLIRILLEHIESHTLLIISYRDNEITPDHIVVPTLKYIRDKVNVVDITLGPLHIDQVGLWIKDAIQNEHATDLSNIVYEKTNGNPFFVKLFVESLVQDGLLWRDVSLKQWTWDMEQIKALSVTENVIHLMSRRIEQFNNVTKEAISWMSCLGNNCLLSRLAISMNKDEYKVMDDLYPALNASLLQLVGNRIYFAHDRVQEVAYSRLNIQEKSSKHYCIASRWLSTHSQSNSPPQGKDLCEIVDHMNKGRFVIEGDLSACKELIRYNIQAGVIALNSSAYSTADSYFRSGVDLFCKLHPTVEESWTKDRSLGIQLYMKLATSQRLMSYYKSANEIYEMLLIHAKDDDMQIIEIYSQIVELGNISGLSESWLKSSVGVLRYYGVDLPDIKDISEIQKSTQFYRDCIDSKLSKLYTDAEQISIRVDSLILELQPRIKIFYDLLLNLMVVAQVNGQVALSVCLSAIGVNAILQYGISGNSSAILTLHSSIMLDTRSEKGYRLGKLFSELMLKCSFEIFVDDHAQRVRAVHLYCHLIHHWIKPIRQAMDYSRECYSMGNACGETIYAVYSMVVTSTIMLYGGYHLVRSYEEVQHFLNIAKKNNNTLTCGLISSYSFIMRHLMNHIISTDIIKEEKKRFLSEVYDCESGGGFAYTEHKMLRFMIKVILFCDDRHVSDPLGFAKKLIKKLSAVVKLERFVTKFYVNVIFNFYSSLLIIKAIRLCGHCIDSQTRDILIGQLDANQSNLQTWSHYCAENFINKYTLVSAEYAAYVKVDVPSALRLYDLSVDYCTKYNLLHERAIAYECYGKFCKSIGMKILHESCIQSSFDDYYLWGAHRKVNQLLSDYPLLVKPARMSHSDDIETPTMTNNNPYFFDLQNIIKTTQIISSSIDMNVLLMNVIKVIKETAGATSMSVIIDGKVEATCGNNGEIRTMCNMPLELWNKGNMSIVKHVLQTRQKLLIGCAHSVTQDFQPVGSNLCKSILCMPITYQGNLTGVLYLSNELMSDCFKPECVLVLTVLASQLAISIQHSKQFDVQMRSMEQLANIQKKRAEEEVYMRSMEQLARVQRKRAEEEESYRLKQEEFIDRICHEIRNPIQGILGNCEVISGCVSQIKKSHQVESNIRTIMDSIESIVVCGQYQKVVTNDVLTLSKLELGKVTLNPTPVRLLSIFQSAVSMNAVEASRKNILLSCNNANLSNDLTVDMDGDRLMTVLMNLITNAIKFTSSGSVVISFSMDAQNALHISVKDTGCGMTESEMAGLFNRFSQATQRIYSDYGGSGLGLYISKAIVDMMGGTISVSSTKGVGTEFKFSFKCTLSNTNDSAVESQQQSKQVHLVKKKHKIPSTTLRKTRALVAEDNNINQRVVVRMLEKLKCECMVSNNGKEALDIFIEHGPFDLIIMDIVMPLMDGYESTKRIRQHESDANVENGVFIIGLSGNVRKEYHDAGIEAGMDRFLNKPISQKDFNELMLTLRD</sequence>
<dbReference type="CDD" id="cd16922">
    <property type="entry name" value="HATPase_EvgS-ArcB-TorS-like"/>
    <property type="match status" value="1"/>
</dbReference>
<dbReference type="PROSITE" id="PS50011">
    <property type="entry name" value="PROTEIN_KINASE_DOM"/>
    <property type="match status" value="1"/>
</dbReference>
<dbReference type="SMART" id="SM00448">
    <property type="entry name" value="REC"/>
    <property type="match status" value="1"/>
</dbReference>
<dbReference type="Gene3D" id="1.10.510.10">
    <property type="entry name" value="Transferase(Phosphotransferase) domain 1"/>
    <property type="match status" value="1"/>
</dbReference>
<dbReference type="InterPro" id="IPR004358">
    <property type="entry name" value="Sig_transdc_His_kin-like_C"/>
</dbReference>
<evidence type="ECO:0000256" key="2">
    <source>
        <dbReference type="ARBA" id="ARBA00022679"/>
    </source>
</evidence>
<dbReference type="CDD" id="cd17546">
    <property type="entry name" value="REC_hyHK_CKI1_RcsC-like"/>
    <property type="match status" value="1"/>
</dbReference>
<dbReference type="CDD" id="cd14014">
    <property type="entry name" value="STKc_PknB_like"/>
    <property type="match status" value="1"/>
</dbReference>
<dbReference type="SMART" id="SM00065">
    <property type="entry name" value="GAF"/>
    <property type="match status" value="1"/>
</dbReference>
<evidence type="ECO:0000256" key="3">
    <source>
        <dbReference type="ARBA" id="ARBA00022777"/>
    </source>
</evidence>
<feature type="domain" description="Response regulatory" evidence="8">
    <location>
        <begin position="1827"/>
        <end position="1948"/>
    </location>
</feature>
<feature type="modified residue" description="4-aspartylphosphate" evidence="4">
    <location>
        <position position="1877"/>
    </location>
</feature>
<dbReference type="InterPro" id="IPR011009">
    <property type="entry name" value="Kinase-like_dom_sf"/>
</dbReference>
<dbReference type="Proteomes" id="UP001431209">
    <property type="component" value="Unassembled WGS sequence"/>
</dbReference>
<dbReference type="InterPro" id="IPR036097">
    <property type="entry name" value="HisK_dim/P_sf"/>
</dbReference>
<accession>A0AAW2YVG8</accession>
<dbReference type="GO" id="GO:0005524">
    <property type="term" value="F:ATP binding"/>
    <property type="evidence" value="ECO:0007669"/>
    <property type="project" value="InterPro"/>
</dbReference>
<dbReference type="InterPro" id="IPR003018">
    <property type="entry name" value="GAF"/>
</dbReference>
<dbReference type="PANTHER" id="PTHR43642:SF1">
    <property type="entry name" value="HYBRID SIGNAL TRANSDUCTION HISTIDINE KINASE G"/>
    <property type="match status" value="1"/>
</dbReference>
<evidence type="ECO:0000313" key="10">
    <source>
        <dbReference type="Proteomes" id="UP001431209"/>
    </source>
</evidence>
<keyword evidence="10" id="KW-1185">Reference proteome</keyword>
<dbReference type="SUPFAM" id="SSF56112">
    <property type="entry name" value="Protein kinase-like (PK-like)"/>
    <property type="match status" value="1"/>
</dbReference>
<evidence type="ECO:0000259" key="8">
    <source>
        <dbReference type="PROSITE" id="PS50110"/>
    </source>
</evidence>
<dbReference type="PROSITE" id="PS50109">
    <property type="entry name" value="HIS_KIN"/>
    <property type="match status" value="1"/>
</dbReference>
<dbReference type="PRINTS" id="PR00344">
    <property type="entry name" value="BCTRLSENSOR"/>
</dbReference>
<dbReference type="GO" id="GO:0000155">
    <property type="term" value="F:phosphorelay sensor kinase activity"/>
    <property type="evidence" value="ECO:0007669"/>
    <property type="project" value="InterPro"/>
</dbReference>
<dbReference type="Pfam" id="PF00512">
    <property type="entry name" value="HisKA"/>
    <property type="match status" value="1"/>
</dbReference>
<dbReference type="Gene3D" id="3.40.50.2300">
    <property type="match status" value="1"/>
</dbReference>
<dbReference type="SUPFAM" id="SSF55874">
    <property type="entry name" value="ATPase domain of HSP90 chaperone/DNA topoisomerase II/histidine kinase"/>
    <property type="match status" value="1"/>
</dbReference>
<dbReference type="Pfam" id="PF13191">
    <property type="entry name" value="AAA_16"/>
    <property type="match status" value="1"/>
</dbReference>
<keyword evidence="3 9" id="KW-0418">Kinase</keyword>
<gene>
    <name evidence="9" type="ORF">AKO1_012566</name>
</gene>
<dbReference type="InterPro" id="IPR027417">
    <property type="entry name" value="P-loop_NTPase"/>
</dbReference>
<dbReference type="InterPro" id="IPR005467">
    <property type="entry name" value="His_kinase_dom"/>
</dbReference>
<evidence type="ECO:0000259" key="6">
    <source>
        <dbReference type="PROSITE" id="PS50011"/>
    </source>
</evidence>
<comment type="caution">
    <text evidence="9">The sequence shown here is derived from an EMBL/GenBank/DDBJ whole genome shotgun (WGS) entry which is preliminary data.</text>
</comment>
<dbReference type="SUPFAM" id="SSF52172">
    <property type="entry name" value="CheY-like"/>
    <property type="match status" value="1"/>
</dbReference>
<feature type="domain" description="Histidine kinase" evidence="7">
    <location>
        <begin position="1563"/>
        <end position="1792"/>
    </location>
</feature>
<dbReference type="PANTHER" id="PTHR43642">
    <property type="entry name" value="HYBRID SIGNAL TRANSDUCTION HISTIDINE KINASE G"/>
    <property type="match status" value="1"/>
</dbReference>
<dbReference type="Pfam" id="PF00072">
    <property type="entry name" value="Response_reg"/>
    <property type="match status" value="1"/>
</dbReference>
<dbReference type="SMART" id="SM00220">
    <property type="entry name" value="S_TKc"/>
    <property type="match status" value="1"/>
</dbReference>
<feature type="coiled-coil region" evidence="5">
    <location>
        <begin position="1532"/>
        <end position="1559"/>
    </location>
</feature>
<dbReference type="InterPro" id="IPR053159">
    <property type="entry name" value="Hybrid_Histidine_Kinase"/>
</dbReference>
<evidence type="ECO:0000256" key="1">
    <source>
        <dbReference type="ARBA" id="ARBA00022553"/>
    </source>
</evidence>
<dbReference type="InterPro" id="IPR000719">
    <property type="entry name" value="Prot_kinase_dom"/>
</dbReference>
<protein>
    <submittedName>
        <fullName evidence="9">Hybrid signal transduction histidine kinase K</fullName>
    </submittedName>
</protein>
<name>A0AAW2YVG8_9EUKA</name>
<evidence type="ECO:0000259" key="7">
    <source>
        <dbReference type="PROSITE" id="PS50109"/>
    </source>
</evidence>
<dbReference type="SUPFAM" id="SSF52540">
    <property type="entry name" value="P-loop containing nucleoside triphosphate hydrolases"/>
    <property type="match status" value="1"/>
</dbReference>
<dbReference type="InterPro" id="IPR041664">
    <property type="entry name" value="AAA_16"/>
</dbReference>
<dbReference type="SMART" id="SM00387">
    <property type="entry name" value="HATPase_c"/>
    <property type="match status" value="1"/>
</dbReference>
<dbReference type="InterPro" id="IPR036890">
    <property type="entry name" value="HATPase_C_sf"/>
</dbReference>